<dbReference type="EMBL" id="CAJNOH010000032">
    <property type="protein sequence ID" value="CAF0786005.1"/>
    <property type="molecule type" value="Genomic_DNA"/>
</dbReference>
<reference evidence="2" key="1">
    <citation type="submission" date="2021-02" db="EMBL/GenBank/DDBJ databases">
        <authorList>
            <person name="Nowell W R."/>
        </authorList>
    </citation>
    <scope>NUCLEOTIDE SEQUENCE</scope>
</reference>
<evidence type="ECO:0000313" key="1">
    <source>
        <dbReference type="EMBL" id="CAF0786005.1"/>
    </source>
</evidence>
<accession>A0A814EPH6</accession>
<organism evidence="2 3">
    <name type="scientific">Rotaria sordida</name>
    <dbReference type="NCBI Taxonomy" id="392033"/>
    <lineage>
        <taxon>Eukaryota</taxon>
        <taxon>Metazoa</taxon>
        <taxon>Spiralia</taxon>
        <taxon>Gnathifera</taxon>
        <taxon>Rotifera</taxon>
        <taxon>Eurotatoria</taxon>
        <taxon>Bdelloidea</taxon>
        <taxon>Philodinida</taxon>
        <taxon>Philodinidae</taxon>
        <taxon>Rotaria</taxon>
    </lineage>
</organism>
<comment type="caution">
    <text evidence="2">The sequence shown here is derived from an EMBL/GenBank/DDBJ whole genome shotgun (WGS) entry which is preliminary data.</text>
</comment>
<dbReference type="EMBL" id="CAJNOL010000265">
    <property type="protein sequence ID" value="CAF0972197.1"/>
    <property type="molecule type" value="Genomic_DNA"/>
</dbReference>
<evidence type="ECO:0000313" key="3">
    <source>
        <dbReference type="Proteomes" id="UP000663870"/>
    </source>
</evidence>
<gene>
    <name evidence="2" type="ORF">JXQ802_LOCUS12729</name>
    <name evidence="1" type="ORF">PYM288_LOCUS3876</name>
</gene>
<evidence type="ECO:0000313" key="2">
    <source>
        <dbReference type="EMBL" id="CAF0972197.1"/>
    </source>
</evidence>
<dbReference type="Proteomes" id="UP000663854">
    <property type="component" value="Unassembled WGS sequence"/>
</dbReference>
<protein>
    <submittedName>
        <fullName evidence="2">Uncharacterized protein</fullName>
    </submittedName>
</protein>
<dbReference type="AlphaFoldDB" id="A0A814EPH6"/>
<dbReference type="Proteomes" id="UP000663870">
    <property type="component" value="Unassembled WGS sequence"/>
</dbReference>
<proteinExistence type="predicted"/>
<sequence>MDINHRLNDVEQSSTVYIHQAEKFHADATHLSSLLEKSFIEAEQFINNRMQILATQNIETNQRLDNEQALLLAIRSKLDTTLTKLTQCHQEAIRLQSNTDSRFRLMINTAKGRLEQVERLKTKMIRYENSLEIASPICEDTNRILSKSDNSTTRKFQDELKHVTEKLKKVIDLGKETRNETQILHGQYDTDVNRHMATLMRHDKTEREQMSILIEHKQSLLREIDWINEQKRIIDNFISKMAPTLDKCLCEGPSINNTNRTVR</sequence>
<name>A0A814EPH6_9BILA</name>
<keyword evidence="3" id="KW-1185">Reference proteome</keyword>